<accession>A0A382YVL7</accession>
<feature type="non-terminal residue" evidence="1">
    <location>
        <position position="35"/>
    </location>
</feature>
<gene>
    <name evidence="1" type="ORF">METZ01_LOCUS439749</name>
</gene>
<dbReference type="AlphaFoldDB" id="A0A382YVL7"/>
<dbReference type="EMBL" id="UINC01178631">
    <property type="protein sequence ID" value="SVD86895.1"/>
    <property type="molecule type" value="Genomic_DNA"/>
</dbReference>
<protein>
    <submittedName>
        <fullName evidence="1">Uncharacterized protein</fullName>
    </submittedName>
</protein>
<organism evidence="1">
    <name type="scientific">marine metagenome</name>
    <dbReference type="NCBI Taxonomy" id="408172"/>
    <lineage>
        <taxon>unclassified sequences</taxon>
        <taxon>metagenomes</taxon>
        <taxon>ecological metagenomes</taxon>
    </lineage>
</organism>
<proteinExistence type="predicted"/>
<sequence>MRVRASLFCFVMLFYGSSYADEVDSYVTIDRISSE</sequence>
<name>A0A382YVL7_9ZZZZ</name>
<evidence type="ECO:0000313" key="1">
    <source>
        <dbReference type="EMBL" id="SVD86895.1"/>
    </source>
</evidence>
<reference evidence="1" key="1">
    <citation type="submission" date="2018-05" db="EMBL/GenBank/DDBJ databases">
        <authorList>
            <person name="Lanie J.A."/>
            <person name="Ng W.-L."/>
            <person name="Kazmierczak K.M."/>
            <person name="Andrzejewski T.M."/>
            <person name="Davidsen T.M."/>
            <person name="Wayne K.J."/>
            <person name="Tettelin H."/>
            <person name="Glass J.I."/>
            <person name="Rusch D."/>
            <person name="Podicherti R."/>
            <person name="Tsui H.-C.T."/>
            <person name="Winkler M.E."/>
        </authorList>
    </citation>
    <scope>NUCLEOTIDE SEQUENCE</scope>
</reference>